<dbReference type="InterPro" id="IPR000626">
    <property type="entry name" value="Ubiquitin-like_dom"/>
</dbReference>
<dbReference type="CDD" id="cd17039">
    <property type="entry name" value="Ubl_ubiquitin_like"/>
    <property type="match status" value="1"/>
</dbReference>
<dbReference type="Pfam" id="PF00240">
    <property type="entry name" value="ubiquitin"/>
    <property type="match status" value="1"/>
</dbReference>
<dbReference type="PRINTS" id="PR00348">
    <property type="entry name" value="UBIQUITIN"/>
</dbReference>
<dbReference type="Gene3D" id="3.10.20.90">
    <property type="entry name" value="Phosphatidylinositol 3-kinase Catalytic Subunit, Chain A, domain 1"/>
    <property type="match status" value="1"/>
</dbReference>
<comment type="caution">
    <text evidence="2">The sequence shown here is derived from an EMBL/GenBank/DDBJ whole genome shotgun (WGS) entry which is preliminary data.</text>
</comment>
<accession>A0A813EIN0</accession>
<dbReference type="InterPro" id="IPR029071">
    <property type="entry name" value="Ubiquitin-like_domsf"/>
</dbReference>
<sequence>MRITVRSLNGDGADLDVEPSTTLAGLRAAVQEKLGIPAAEQRIVYAGTQLEEVASEAWRQRRSAGALAAALGLDLLADGTPLTLEHYGIQKGSVLNVVRKVSAPSPSACCAEESQTLQPTTLPPAAPAHVTLLPAAAPAPVKLLPVTPVESGPVVSGGSSNGYAAGSAVCGGSGKAELRPQAFRVSLCAVERAVLA</sequence>
<dbReference type="PANTHER" id="PTHR10666">
    <property type="entry name" value="UBIQUITIN"/>
    <property type="match status" value="1"/>
</dbReference>
<evidence type="ECO:0000313" key="2">
    <source>
        <dbReference type="EMBL" id="CAE8600187.1"/>
    </source>
</evidence>
<dbReference type="EMBL" id="CAJNNV010011902">
    <property type="protein sequence ID" value="CAE8600187.1"/>
    <property type="molecule type" value="Genomic_DNA"/>
</dbReference>
<dbReference type="Proteomes" id="UP000654075">
    <property type="component" value="Unassembled WGS sequence"/>
</dbReference>
<evidence type="ECO:0000313" key="3">
    <source>
        <dbReference type="Proteomes" id="UP000654075"/>
    </source>
</evidence>
<dbReference type="SUPFAM" id="SSF54236">
    <property type="entry name" value="Ubiquitin-like"/>
    <property type="match status" value="1"/>
</dbReference>
<dbReference type="AlphaFoldDB" id="A0A813EIN0"/>
<dbReference type="PROSITE" id="PS50053">
    <property type="entry name" value="UBIQUITIN_2"/>
    <property type="match status" value="1"/>
</dbReference>
<proteinExistence type="predicted"/>
<gene>
    <name evidence="2" type="ORF">PGLA1383_LOCUS18519</name>
</gene>
<name>A0A813EIN0_POLGL</name>
<reference evidence="2" key="1">
    <citation type="submission" date="2021-02" db="EMBL/GenBank/DDBJ databases">
        <authorList>
            <person name="Dougan E. K."/>
            <person name="Rhodes N."/>
            <person name="Thang M."/>
            <person name="Chan C."/>
        </authorList>
    </citation>
    <scope>NUCLEOTIDE SEQUENCE</scope>
</reference>
<dbReference type="SMART" id="SM00213">
    <property type="entry name" value="UBQ"/>
    <property type="match status" value="1"/>
</dbReference>
<organism evidence="2 3">
    <name type="scientific">Polarella glacialis</name>
    <name type="common">Dinoflagellate</name>
    <dbReference type="NCBI Taxonomy" id="89957"/>
    <lineage>
        <taxon>Eukaryota</taxon>
        <taxon>Sar</taxon>
        <taxon>Alveolata</taxon>
        <taxon>Dinophyceae</taxon>
        <taxon>Suessiales</taxon>
        <taxon>Suessiaceae</taxon>
        <taxon>Polarella</taxon>
    </lineage>
</organism>
<dbReference type="InterPro" id="IPR019956">
    <property type="entry name" value="Ubiquitin_dom"/>
</dbReference>
<protein>
    <recommendedName>
        <fullName evidence="1">Ubiquitin-like domain-containing protein</fullName>
    </recommendedName>
</protein>
<feature type="domain" description="Ubiquitin-like" evidence="1">
    <location>
        <begin position="1"/>
        <end position="52"/>
    </location>
</feature>
<keyword evidence="3" id="KW-1185">Reference proteome</keyword>
<dbReference type="OrthoDB" id="417450at2759"/>
<evidence type="ECO:0000259" key="1">
    <source>
        <dbReference type="PROSITE" id="PS50053"/>
    </source>
</evidence>
<dbReference type="InterPro" id="IPR050158">
    <property type="entry name" value="Ubiquitin_ubiquitin-like"/>
</dbReference>